<dbReference type="OrthoDB" id="9792687at2"/>
<dbReference type="GeneID" id="90610651"/>
<dbReference type="GO" id="GO:0003697">
    <property type="term" value="F:single-stranded DNA binding"/>
    <property type="evidence" value="ECO:0007669"/>
    <property type="project" value="InterPro"/>
</dbReference>
<dbReference type="PIRSF" id="PIRSF037112">
    <property type="entry name" value="Antirestriction_ArdC"/>
    <property type="match status" value="1"/>
</dbReference>
<evidence type="ECO:0000313" key="5">
    <source>
        <dbReference type="Proteomes" id="UP000225740"/>
    </source>
</evidence>
<dbReference type="EMBL" id="NIZW01000019">
    <property type="protein sequence ID" value="PHQ33137.1"/>
    <property type="molecule type" value="Genomic_DNA"/>
</dbReference>
<evidence type="ECO:0000259" key="3">
    <source>
        <dbReference type="Pfam" id="PF18818"/>
    </source>
</evidence>
<reference evidence="4 5" key="1">
    <citation type="submission" date="2017-06" db="EMBL/GenBank/DDBJ databases">
        <title>Description of Rhodopirellula bahusiensis sp. nov.</title>
        <authorList>
            <person name="Kizina J."/>
            <person name="Harder J."/>
        </authorList>
    </citation>
    <scope>NUCLEOTIDE SEQUENCE [LARGE SCALE GENOMIC DNA]</scope>
    <source>
        <strain evidence="4 5">SWK21</strain>
    </source>
</reference>
<keyword evidence="5" id="KW-1185">Reference proteome</keyword>
<dbReference type="InterPro" id="IPR013610">
    <property type="entry name" value="ArdC_N"/>
</dbReference>
<feature type="domain" description="Polyvalent protein metallopeptidase" evidence="3">
    <location>
        <begin position="165"/>
        <end position="284"/>
    </location>
</feature>
<feature type="region of interest" description="Disordered" evidence="1">
    <location>
        <begin position="303"/>
        <end position="336"/>
    </location>
</feature>
<feature type="compositionally biased region" description="Basic and acidic residues" evidence="1">
    <location>
        <begin position="314"/>
        <end position="326"/>
    </location>
</feature>
<dbReference type="RefSeq" id="WP_099262803.1">
    <property type="nucleotide sequence ID" value="NZ_NIZW01000019.1"/>
</dbReference>
<feature type="domain" description="N-terminal" evidence="2">
    <location>
        <begin position="12"/>
        <end position="126"/>
    </location>
</feature>
<gene>
    <name evidence="4" type="ORF">CEE69_22000</name>
</gene>
<dbReference type="Pfam" id="PF08401">
    <property type="entry name" value="ArdcN"/>
    <property type="match status" value="1"/>
</dbReference>
<dbReference type="InterPro" id="IPR017113">
    <property type="entry name" value="Antirestriction_ArdC"/>
</dbReference>
<dbReference type="AlphaFoldDB" id="A0A2G1W264"/>
<dbReference type="InterPro" id="IPR041459">
    <property type="entry name" value="MPTase-PolyVal"/>
</dbReference>
<evidence type="ECO:0000259" key="2">
    <source>
        <dbReference type="Pfam" id="PF08401"/>
    </source>
</evidence>
<protein>
    <submittedName>
        <fullName evidence="4">Antirestriction protein ArdC</fullName>
    </submittedName>
</protein>
<sequence>MTQRTKRKSKRDIYQEVTDKIIGHLEQGTAPWRNPIRRGIGDGWPKNLDSGKRYRGINVFLLGLTSWERGYSSDFWMTFKQASAAGGQVRKGEKGSLVTFWKMYVTKDRETGLDVEIPMLKHYTAFNLDQIDGIEAPDAPEPLSDNNPFEPIKAAERIVEGYISKPTIAHDGGGRAFYRPSTDTIHMPEQGRFENPESYYSTLFHEIAHSTGHSKRLDRGLDTKLAPFGSNDYSKEELVAEMGAAFLSASAGISPPTIEQSASYLQSWINVLRGDKRLVVTAAASAQKAADLVLGTTFETASTPTQKIAASQPRIDDSKQPVDKPADPTPTQLDLF</sequence>
<dbReference type="Proteomes" id="UP000225740">
    <property type="component" value="Unassembled WGS sequence"/>
</dbReference>
<dbReference type="Pfam" id="PF18818">
    <property type="entry name" value="MPTase-PolyVal"/>
    <property type="match status" value="1"/>
</dbReference>
<evidence type="ECO:0000313" key="4">
    <source>
        <dbReference type="EMBL" id="PHQ33137.1"/>
    </source>
</evidence>
<proteinExistence type="predicted"/>
<name>A0A2G1W264_9BACT</name>
<accession>A0A2G1W264</accession>
<comment type="caution">
    <text evidence="4">The sequence shown here is derived from an EMBL/GenBank/DDBJ whole genome shotgun (WGS) entry which is preliminary data.</text>
</comment>
<organism evidence="4 5">
    <name type="scientific">Rhodopirellula bahusiensis</name>
    <dbReference type="NCBI Taxonomy" id="2014065"/>
    <lineage>
        <taxon>Bacteria</taxon>
        <taxon>Pseudomonadati</taxon>
        <taxon>Planctomycetota</taxon>
        <taxon>Planctomycetia</taxon>
        <taxon>Pirellulales</taxon>
        <taxon>Pirellulaceae</taxon>
        <taxon>Rhodopirellula</taxon>
    </lineage>
</organism>
<evidence type="ECO:0000256" key="1">
    <source>
        <dbReference type="SAM" id="MobiDB-lite"/>
    </source>
</evidence>